<comment type="caution">
    <text evidence="1">The sequence shown here is derived from an EMBL/GenBank/DDBJ whole genome shotgun (WGS) entry which is preliminary data.</text>
</comment>
<dbReference type="Proteomes" id="UP001159641">
    <property type="component" value="Unassembled WGS sequence"/>
</dbReference>
<sequence>MQLLLFGAGGTSKYKQYPRLTVPGMKRTQHVPTPISSLPATQTLLDSSISICFLLSESSMSLFSTFSLSDGEKEPKPLVFA</sequence>
<name>A0AB34H779_ESCRO</name>
<accession>A0AB34H779</accession>
<evidence type="ECO:0000313" key="1">
    <source>
        <dbReference type="EMBL" id="KAJ8787243.1"/>
    </source>
</evidence>
<evidence type="ECO:0000313" key="2">
    <source>
        <dbReference type="Proteomes" id="UP001159641"/>
    </source>
</evidence>
<proteinExistence type="predicted"/>
<dbReference type="AlphaFoldDB" id="A0AB34H779"/>
<keyword evidence="2" id="KW-1185">Reference proteome</keyword>
<reference evidence="1 2" key="1">
    <citation type="submission" date="2022-11" db="EMBL/GenBank/DDBJ databases">
        <title>Whole genome sequence of Eschrichtius robustus ER-17-0199.</title>
        <authorList>
            <person name="Bruniche-Olsen A."/>
            <person name="Black A.N."/>
            <person name="Fields C.J."/>
            <person name="Walden K."/>
            <person name="Dewoody J.A."/>
        </authorList>
    </citation>
    <scope>NUCLEOTIDE SEQUENCE [LARGE SCALE GENOMIC DNA]</scope>
    <source>
        <strain evidence="1">ER-17-0199</strain>
        <tissue evidence="1">Blubber</tissue>
    </source>
</reference>
<dbReference type="EMBL" id="JAIQCJ010001822">
    <property type="protein sequence ID" value="KAJ8787243.1"/>
    <property type="molecule type" value="Genomic_DNA"/>
</dbReference>
<gene>
    <name evidence="1" type="ORF">J1605_005829</name>
</gene>
<organism evidence="1 2">
    <name type="scientific">Eschrichtius robustus</name>
    <name type="common">California gray whale</name>
    <name type="synonym">Eschrichtius gibbosus</name>
    <dbReference type="NCBI Taxonomy" id="9764"/>
    <lineage>
        <taxon>Eukaryota</taxon>
        <taxon>Metazoa</taxon>
        <taxon>Chordata</taxon>
        <taxon>Craniata</taxon>
        <taxon>Vertebrata</taxon>
        <taxon>Euteleostomi</taxon>
        <taxon>Mammalia</taxon>
        <taxon>Eutheria</taxon>
        <taxon>Laurasiatheria</taxon>
        <taxon>Artiodactyla</taxon>
        <taxon>Whippomorpha</taxon>
        <taxon>Cetacea</taxon>
        <taxon>Mysticeti</taxon>
        <taxon>Eschrichtiidae</taxon>
        <taxon>Eschrichtius</taxon>
    </lineage>
</organism>
<protein>
    <submittedName>
        <fullName evidence="1">Uncharacterized protein</fullName>
    </submittedName>
</protein>